<sequence>MARTRFVGDRGLTARMTLVMFLLGGLFVVLIGGLMAAAAGSGYSTFVPFIGLAGIGMAVYQWWRSDTVAMKAMRAREVSPEQAPELHGMIDRLCAMADMPKPRVGISDSRIPNAFATGRSPERSVVVVTTGIMQTLNAEELEGVLAHELSHVAHRDVLVMTVASSAGIVAGMLTSGARYGMLFGGGRSRSSNNNNGLPVWLLVLLVSVVVYAVSFVLLKVLSRYRELAADRAGAYLTMKPQALASALQKITGEMDAVPDKDLRASSAMNAFFIAPAIKGVSMRSLTSTHPSLEQRLEQLAKIQAELGRPTG</sequence>
<accession>A0A1A9GN80</accession>
<evidence type="ECO:0000256" key="4">
    <source>
        <dbReference type="ARBA" id="ARBA00022692"/>
    </source>
</evidence>
<dbReference type="OrthoDB" id="15218at2"/>
<keyword evidence="10 11" id="KW-0472">Membrane</keyword>
<feature type="binding site" evidence="11">
    <location>
        <position position="147"/>
    </location>
    <ligand>
        <name>Zn(2+)</name>
        <dbReference type="ChEBI" id="CHEBI:29105"/>
        <note>catalytic</note>
    </ligand>
</feature>
<feature type="binding site" evidence="11">
    <location>
        <position position="151"/>
    </location>
    <ligand>
        <name>Zn(2+)</name>
        <dbReference type="ChEBI" id="CHEBI:29105"/>
        <note>catalytic</note>
    </ligand>
</feature>
<dbReference type="KEGG" id="ndk:I601_2637"/>
<dbReference type="PATRIC" id="fig|1300347.3.peg.2629"/>
<dbReference type="PANTHER" id="PTHR43221:SF2">
    <property type="entry name" value="PROTEASE HTPX HOMOLOG"/>
    <property type="match status" value="1"/>
</dbReference>
<evidence type="ECO:0000256" key="7">
    <source>
        <dbReference type="ARBA" id="ARBA00022833"/>
    </source>
</evidence>
<dbReference type="EMBL" id="CP015079">
    <property type="protein sequence ID" value="ANH39053.1"/>
    <property type="molecule type" value="Genomic_DNA"/>
</dbReference>
<dbReference type="AlphaFoldDB" id="A0A1A9GN80"/>
<gene>
    <name evidence="11" type="primary">htpX</name>
    <name evidence="13" type="ORF">I601_2637</name>
</gene>
<evidence type="ECO:0000259" key="12">
    <source>
        <dbReference type="Pfam" id="PF01435"/>
    </source>
</evidence>
<evidence type="ECO:0000256" key="2">
    <source>
        <dbReference type="ARBA" id="ARBA00022475"/>
    </source>
</evidence>
<evidence type="ECO:0000256" key="6">
    <source>
        <dbReference type="ARBA" id="ARBA00022801"/>
    </source>
</evidence>
<evidence type="ECO:0000256" key="9">
    <source>
        <dbReference type="ARBA" id="ARBA00023049"/>
    </source>
</evidence>
<organism evidence="13 14">
    <name type="scientific">Nocardioides dokdonensis FR1436</name>
    <dbReference type="NCBI Taxonomy" id="1300347"/>
    <lineage>
        <taxon>Bacteria</taxon>
        <taxon>Bacillati</taxon>
        <taxon>Actinomycetota</taxon>
        <taxon>Actinomycetes</taxon>
        <taxon>Propionibacteriales</taxon>
        <taxon>Nocardioidaceae</taxon>
        <taxon>Nocardioides</taxon>
    </lineage>
</organism>
<dbReference type="STRING" id="1300347.I601_2637"/>
<evidence type="ECO:0000256" key="3">
    <source>
        <dbReference type="ARBA" id="ARBA00022670"/>
    </source>
</evidence>
<dbReference type="InterPro" id="IPR050083">
    <property type="entry name" value="HtpX_protease"/>
</dbReference>
<feature type="transmembrane region" description="Helical" evidence="11">
    <location>
        <begin position="157"/>
        <end position="177"/>
    </location>
</feature>
<dbReference type="GO" id="GO:0004222">
    <property type="term" value="F:metalloendopeptidase activity"/>
    <property type="evidence" value="ECO:0007669"/>
    <property type="project" value="UniProtKB-UniRule"/>
</dbReference>
<dbReference type="RefSeq" id="WP_068110421.1">
    <property type="nucleotide sequence ID" value="NZ_CP015079.1"/>
</dbReference>
<name>A0A1A9GN80_9ACTN</name>
<keyword evidence="7 11" id="KW-0862">Zinc</keyword>
<protein>
    <recommendedName>
        <fullName evidence="11">Protease HtpX homolog</fullName>
        <ecNumber evidence="11">3.4.24.-</ecNumber>
    </recommendedName>
</protein>
<feature type="domain" description="Peptidase M48" evidence="12">
    <location>
        <begin position="80"/>
        <end position="301"/>
    </location>
</feature>
<evidence type="ECO:0000256" key="8">
    <source>
        <dbReference type="ARBA" id="ARBA00022989"/>
    </source>
</evidence>
<keyword evidence="3 11" id="KW-0645">Protease</keyword>
<evidence type="ECO:0000256" key="11">
    <source>
        <dbReference type="HAMAP-Rule" id="MF_00188"/>
    </source>
</evidence>
<evidence type="ECO:0000313" key="13">
    <source>
        <dbReference type="EMBL" id="ANH39053.1"/>
    </source>
</evidence>
<dbReference type="InterPro" id="IPR001915">
    <property type="entry name" value="Peptidase_M48"/>
</dbReference>
<keyword evidence="8 11" id="KW-1133">Transmembrane helix</keyword>
<keyword evidence="2 11" id="KW-1003">Cell membrane</keyword>
<dbReference type="GO" id="GO:0006508">
    <property type="term" value="P:proteolysis"/>
    <property type="evidence" value="ECO:0007669"/>
    <property type="project" value="UniProtKB-KW"/>
</dbReference>
<dbReference type="InterPro" id="IPR022919">
    <property type="entry name" value="Pept_M48_protease_HtpX"/>
</dbReference>
<dbReference type="CDD" id="cd07327">
    <property type="entry name" value="M48B_HtpX_like"/>
    <property type="match status" value="1"/>
</dbReference>
<dbReference type="Pfam" id="PF01435">
    <property type="entry name" value="Peptidase_M48"/>
    <property type="match status" value="1"/>
</dbReference>
<comment type="similarity">
    <text evidence="1 11">Belongs to the peptidase M48B family.</text>
</comment>
<dbReference type="NCBIfam" id="NF002669">
    <property type="entry name" value="PRK02391.1"/>
    <property type="match status" value="1"/>
</dbReference>
<comment type="cofactor">
    <cofactor evidence="11">
        <name>Zn(2+)</name>
        <dbReference type="ChEBI" id="CHEBI:29105"/>
    </cofactor>
    <text evidence="11">Binds 1 zinc ion per subunit.</text>
</comment>
<dbReference type="Gene3D" id="3.30.2010.10">
    <property type="entry name" value="Metalloproteases ('zincins'), catalytic domain"/>
    <property type="match status" value="1"/>
</dbReference>
<comment type="subcellular location">
    <subcellularLocation>
        <location evidence="11">Cell membrane</location>
        <topology evidence="11">Multi-pass membrane protein</topology>
    </subcellularLocation>
</comment>
<dbReference type="Proteomes" id="UP000077868">
    <property type="component" value="Chromosome"/>
</dbReference>
<dbReference type="EC" id="3.4.24.-" evidence="11"/>
<keyword evidence="6 11" id="KW-0378">Hydrolase</keyword>
<feature type="active site" evidence="11">
    <location>
        <position position="148"/>
    </location>
</feature>
<evidence type="ECO:0000313" key="14">
    <source>
        <dbReference type="Proteomes" id="UP000077868"/>
    </source>
</evidence>
<proteinExistence type="inferred from homology"/>
<keyword evidence="5 11" id="KW-0479">Metal-binding</keyword>
<keyword evidence="9 11" id="KW-0482">Metalloprotease</keyword>
<dbReference type="GO" id="GO:0008270">
    <property type="term" value="F:zinc ion binding"/>
    <property type="evidence" value="ECO:0007669"/>
    <property type="project" value="UniProtKB-UniRule"/>
</dbReference>
<dbReference type="GO" id="GO:0005886">
    <property type="term" value="C:plasma membrane"/>
    <property type="evidence" value="ECO:0007669"/>
    <property type="project" value="UniProtKB-SubCell"/>
</dbReference>
<dbReference type="PANTHER" id="PTHR43221">
    <property type="entry name" value="PROTEASE HTPX"/>
    <property type="match status" value="1"/>
</dbReference>
<feature type="transmembrane region" description="Helical" evidence="11">
    <location>
        <begin position="197"/>
        <end position="218"/>
    </location>
</feature>
<keyword evidence="4 11" id="KW-0812">Transmembrane</keyword>
<feature type="transmembrane region" description="Helical" evidence="11">
    <location>
        <begin position="43"/>
        <end position="63"/>
    </location>
</feature>
<dbReference type="HAMAP" id="MF_00188">
    <property type="entry name" value="Pept_M48_protease_HtpX"/>
    <property type="match status" value="1"/>
</dbReference>
<keyword evidence="14" id="KW-1185">Reference proteome</keyword>
<feature type="transmembrane region" description="Helical" evidence="11">
    <location>
        <begin position="12"/>
        <end position="37"/>
    </location>
</feature>
<evidence type="ECO:0000256" key="10">
    <source>
        <dbReference type="ARBA" id="ARBA00023136"/>
    </source>
</evidence>
<feature type="binding site" evidence="11">
    <location>
        <position position="226"/>
    </location>
    <ligand>
        <name>Zn(2+)</name>
        <dbReference type="ChEBI" id="CHEBI:29105"/>
        <note>catalytic</note>
    </ligand>
</feature>
<reference evidence="13 14" key="1">
    <citation type="submission" date="2016-03" db="EMBL/GenBank/DDBJ databases">
        <title>Complete genome sequence of a soil Actinobacterium, Nocardioides dokdonensis FR1436.</title>
        <authorList>
            <person name="Kwon S.-K."/>
            <person name="Kim K."/>
            <person name="Kim J.F."/>
        </authorList>
    </citation>
    <scope>NUCLEOTIDE SEQUENCE [LARGE SCALE GENOMIC DNA]</scope>
    <source>
        <strain evidence="13 14">FR1436</strain>
    </source>
</reference>
<evidence type="ECO:0000256" key="1">
    <source>
        <dbReference type="ARBA" id="ARBA00009779"/>
    </source>
</evidence>
<evidence type="ECO:0000256" key="5">
    <source>
        <dbReference type="ARBA" id="ARBA00022723"/>
    </source>
</evidence>